<dbReference type="InterPro" id="IPR029063">
    <property type="entry name" value="SAM-dependent_MTases_sf"/>
</dbReference>
<keyword evidence="2" id="KW-0808">Transferase</keyword>
<dbReference type="GO" id="GO:0008168">
    <property type="term" value="F:methyltransferase activity"/>
    <property type="evidence" value="ECO:0007669"/>
    <property type="project" value="UniProtKB-KW"/>
</dbReference>
<accession>A0A5D0MIQ4</accession>
<dbReference type="Pfam" id="PF13649">
    <property type="entry name" value="Methyltransf_25"/>
    <property type="match status" value="1"/>
</dbReference>
<name>A0A5D0MIQ4_FLESI</name>
<evidence type="ECO:0000259" key="1">
    <source>
        <dbReference type="Pfam" id="PF13649"/>
    </source>
</evidence>
<dbReference type="SUPFAM" id="SSF53335">
    <property type="entry name" value="S-adenosyl-L-methionine-dependent methyltransferases"/>
    <property type="match status" value="1"/>
</dbReference>
<dbReference type="PANTHER" id="PTHR43591">
    <property type="entry name" value="METHYLTRANSFERASE"/>
    <property type="match status" value="1"/>
</dbReference>
<sequence length="221" mass="25921">MFLCLCRRDVRSKLRAYRRKFYNLFSRIYDKFVKLHSKDKGRQARKALVDLVDPEKDKLIVDLCTGTGTLLQYLADKSSGSRIIGIDFSRGMLKKAKEKTKNKNNIYFIEADVANMPLKNERCDKIICSHAFYELKGIDQRKLLKEVQRAMKPEGVFLIMEHEVPKNPIVKFLFYIRILTMGTKTAFAILKREEPLLKKYFMDVSKKHSYSSKSKIYICKK</sequence>
<organism evidence="2 3">
    <name type="scientific">Flexistipes sinusarabici</name>
    <dbReference type="NCBI Taxonomy" id="2352"/>
    <lineage>
        <taxon>Bacteria</taxon>
        <taxon>Pseudomonadati</taxon>
        <taxon>Deferribacterota</taxon>
        <taxon>Deferribacteres</taxon>
        <taxon>Deferribacterales</taxon>
        <taxon>Flexistipitaceae</taxon>
        <taxon>Flexistipes</taxon>
    </lineage>
</organism>
<dbReference type="Proteomes" id="UP000323337">
    <property type="component" value="Unassembled WGS sequence"/>
</dbReference>
<protein>
    <submittedName>
        <fullName evidence="2">Class I SAM-dependent methyltransferase</fullName>
    </submittedName>
</protein>
<proteinExistence type="predicted"/>
<gene>
    <name evidence="2" type="ORF">FXF49_05745</name>
</gene>
<dbReference type="CDD" id="cd02440">
    <property type="entry name" value="AdoMet_MTases"/>
    <property type="match status" value="1"/>
</dbReference>
<evidence type="ECO:0000313" key="3">
    <source>
        <dbReference type="Proteomes" id="UP000323337"/>
    </source>
</evidence>
<dbReference type="Gene3D" id="3.40.50.150">
    <property type="entry name" value="Vaccinia Virus protein VP39"/>
    <property type="match status" value="1"/>
</dbReference>
<reference evidence="2 3" key="1">
    <citation type="submission" date="2019-08" db="EMBL/GenBank/DDBJ databases">
        <title>Genomic characterization of a novel candidate phylum (ARYD3) from a high temperature, high salinity tertiary oil reservoir in north central Oklahoma, USA.</title>
        <authorList>
            <person name="Youssef N.H."/>
            <person name="Yadav A."/>
            <person name="Elshahed M.S."/>
        </authorList>
    </citation>
    <scope>NUCLEOTIDE SEQUENCE [LARGE SCALE GENOMIC DNA]</scope>
    <source>
        <strain evidence="2">ARYD1</strain>
    </source>
</reference>
<keyword evidence="2" id="KW-0489">Methyltransferase</keyword>
<dbReference type="GO" id="GO:0032259">
    <property type="term" value="P:methylation"/>
    <property type="evidence" value="ECO:0007669"/>
    <property type="project" value="UniProtKB-KW"/>
</dbReference>
<dbReference type="AlphaFoldDB" id="A0A5D0MIQ4"/>
<feature type="domain" description="Methyltransferase" evidence="1">
    <location>
        <begin position="60"/>
        <end position="155"/>
    </location>
</feature>
<evidence type="ECO:0000313" key="2">
    <source>
        <dbReference type="EMBL" id="TYB33557.1"/>
    </source>
</evidence>
<dbReference type="InterPro" id="IPR041698">
    <property type="entry name" value="Methyltransf_25"/>
</dbReference>
<dbReference type="EMBL" id="VSIV01000131">
    <property type="protein sequence ID" value="TYB33557.1"/>
    <property type="molecule type" value="Genomic_DNA"/>
</dbReference>
<comment type="caution">
    <text evidence="2">The sequence shown here is derived from an EMBL/GenBank/DDBJ whole genome shotgun (WGS) entry which is preliminary data.</text>
</comment>